<dbReference type="Gene3D" id="3.90.1300.10">
    <property type="entry name" value="Amidase signature (AS) domain"/>
    <property type="match status" value="1"/>
</dbReference>
<comment type="similarity">
    <text evidence="1">Belongs to the amidase family.</text>
</comment>
<evidence type="ECO:0000259" key="2">
    <source>
        <dbReference type="Pfam" id="PF01425"/>
    </source>
</evidence>
<evidence type="ECO:0000313" key="3">
    <source>
        <dbReference type="EMBL" id="SNT76172.1"/>
    </source>
</evidence>
<gene>
    <name evidence="3" type="ORF">SAMN05444959_11637</name>
</gene>
<dbReference type="GO" id="GO:0016740">
    <property type="term" value="F:transferase activity"/>
    <property type="evidence" value="ECO:0007669"/>
    <property type="project" value="UniProtKB-KW"/>
</dbReference>
<reference evidence="3 4" key="1">
    <citation type="submission" date="2017-07" db="EMBL/GenBank/DDBJ databases">
        <authorList>
            <person name="Sun Z.S."/>
            <person name="Albrecht U."/>
            <person name="Echele G."/>
            <person name="Lee C.C."/>
        </authorList>
    </citation>
    <scope>NUCLEOTIDE SEQUENCE [LARGE SCALE GENOMIC DNA]</scope>
    <source>
        <strain evidence="3 4">DSM 14827</strain>
    </source>
</reference>
<evidence type="ECO:0000313" key="4">
    <source>
        <dbReference type="Proteomes" id="UP000198307"/>
    </source>
</evidence>
<dbReference type="SUPFAM" id="SSF75304">
    <property type="entry name" value="Amidase signature (AS) enzymes"/>
    <property type="match status" value="1"/>
</dbReference>
<dbReference type="Pfam" id="PF01425">
    <property type="entry name" value="Amidase"/>
    <property type="match status" value="1"/>
</dbReference>
<dbReference type="InterPro" id="IPR036928">
    <property type="entry name" value="AS_sf"/>
</dbReference>
<proteinExistence type="inferred from homology"/>
<dbReference type="PROSITE" id="PS00571">
    <property type="entry name" value="AMIDASES"/>
    <property type="match status" value="1"/>
</dbReference>
<dbReference type="PANTHER" id="PTHR11895:SF7">
    <property type="entry name" value="GLUTAMYL-TRNA(GLN) AMIDOTRANSFERASE SUBUNIT A, MITOCHONDRIAL"/>
    <property type="match status" value="1"/>
</dbReference>
<name>A0A239Q1U4_9RHOB</name>
<evidence type="ECO:0000256" key="1">
    <source>
        <dbReference type="ARBA" id="ARBA00009199"/>
    </source>
</evidence>
<keyword evidence="3" id="KW-0808">Transferase</keyword>
<dbReference type="InterPro" id="IPR023631">
    <property type="entry name" value="Amidase_dom"/>
</dbReference>
<protein>
    <submittedName>
        <fullName evidence="3">Amidase/aspartyl-tRNA(Asn)/glutamyl-tRNA(Gln) amidotransferase subunit A</fullName>
    </submittedName>
</protein>
<dbReference type="AlphaFoldDB" id="A0A239Q1U4"/>
<organism evidence="3 4">
    <name type="scientific">Paracoccus seriniphilus</name>
    <dbReference type="NCBI Taxonomy" id="184748"/>
    <lineage>
        <taxon>Bacteria</taxon>
        <taxon>Pseudomonadati</taxon>
        <taxon>Pseudomonadota</taxon>
        <taxon>Alphaproteobacteria</taxon>
        <taxon>Rhodobacterales</taxon>
        <taxon>Paracoccaceae</taxon>
        <taxon>Paracoccus</taxon>
    </lineage>
</organism>
<dbReference type="PANTHER" id="PTHR11895">
    <property type="entry name" value="TRANSAMIDASE"/>
    <property type="match status" value="1"/>
</dbReference>
<dbReference type="InterPro" id="IPR020556">
    <property type="entry name" value="Amidase_CS"/>
</dbReference>
<accession>A0A239Q1U4</accession>
<dbReference type="Proteomes" id="UP000198307">
    <property type="component" value="Unassembled WGS sequence"/>
</dbReference>
<feature type="domain" description="Amidase" evidence="2">
    <location>
        <begin position="40"/>
        <end position="464"/>
    </location>
</feature>
<dbReference type="EMBL" id="FZQB01000016">
    <property type="protein sequence ID" value="SNT76172.1"/>
    <property type="molecule type" value="Genomic_DNA"/>
</dbReference>
<dbReference type="InterPro" id="IPR000120">
    <property type="entry name" value="Amidase"/>
</dbReference>
<sequence length="482" mass="51498">MTVCDLLKADPSERNTVASPRAKAREIVEDHICGRRTCEETVADVMARLPHVQERCNAFTEWFPQEAQEAARDLDRKLAQGAVPGLLHGVPICIKDMTPSKGHHTTLGSWTSGEGKTSHDAVIVQRLKAAGAIIVGKTTTAELAFSSFTNTARYGVTRNPWDLSRSSGGSSGGSAAAVAAGLVPLAEGTDMGGSVRIPAAACGVVGFKPSLGRIPMDIVPSALETLSHFGALAGSVEDAARFVAVSAGHHPSDMLSRRSSFEHAATGPGNLTGRRFALSRDLGYCAVDPEIDRGVMDIAQRLRDAGAIVEEVDLPWTRDVFDQWAIRWFCLLATFPNARTAAQRAQMHPELQAGLEQAQRHTAMDLMGVEVLRSKMNHQLNTIFARYEFLLCPTNAVPAPLVTQSDADFERTLPNGKLAAFDMTHPFNMVPTSPVLSLPIGLTGARLPIGMQIVGPPLQDEATLSVAAAIEALIGPLPVPEI</sequence>
<keyword evidence="4" id="KW-1185">Reference proteome</keyword>